<evidence type="ECO:0000256" key="1">
    <source>
        <dbReference type="ARBA" id="ARBA00004141"/>
    </source>
</evidence>
<dbReference type="EMBL" id="VSWD01000009">
    <property type="protein sequence ID" value="KAK3094057.1"/>
    <property type="molecule type" value="Genomic_DNA"/>
</dbReference>
<evidence type="ECO:0000256" key="4">
    <source>
        <dbReference type="ARBA" id="ARBA00023136"/>
    </source>
</evidence>
<feature type="transmembrane region" description="Helical" evidence="6">
    <location>
        <begin position="169"/>
        <end position="197"/>
    </location>
</feature>
<dbReference type="PANTHER" id="PTHR46726">
    <property type="entry name" value="TWO PORE CHANNEL 3"/>
    <property type="match status" value="1"/>
</dbReference>
<feature type="transmembrane region" description="Helical" evidence="6">
    <location>
        <begin position="40"/>
        <end position="57"/>
    </location>
</feature>
<evidence type="ECO:0000256" key="2">
    <source>
        <dbReference type="ARBA" id="ARBA00022692"/>
    </source>
</evidence>
<dbReference type="PANTHER" id="PTHR46726:SF1">
    <property type="entry name" value="TWO-PORE CALCIUM CHANNEL 3"/>
    <property type="match status" value="1"/>
</dbReference>
<feature type="region of interest" description="Disordered" evidence="5">
    <location>
        <begin position="655"/>
        <end position="686"/>
    </location>
</feature>
<keyword evidence="9" id="KW-1185">Reference proteome</keyword>
<dbReference type="Proteomes" id="UP001186944">
    <property type="component" value="Unassembled WGS sequence"/>
</dbReference>
<dbReference type="GO" id="GO:0016020">
    <property type="term" value="C:membrane"/>
    <property type="evidence" value="ECO:0007669"/>
    <property type="project" value="UniProtKB-SubCell"/>
</dbReference>
<feature type="compositionally biased region" description="Acidic residues" evidence="5">
    <location>
        <begin position="614"/>
        <end position="624"/>
    </location>
</feature>
<feature type="transmembrane region" description="Helical" evidence="6">
    <location>
        <begin position="318"/>
        <end position="336"/>
    </location>
</feature>
<dbReference type="Gene3D" id="1.10.287.70">
    <property type="match status" value="2"/>
</dbReference>
<evidence type="ECO:0000313" key="9">
    <source>
        <dbReference type="Proteomes" id="UP001186944"/>
    </source>
</evidence>
<feature type="transmembrane region" description="Helical" evidence="6">
    <location>
        <begin position="342"/>
        <end position="361"/>
    </location>
</feature>
<dbReference type="GO" id="GO:0005216">
    <property type="term" value="F:monoatomic ion channel activity"/>
    <property type="evidence" value="ECO:0007669"/>
    <property type="project" value="InterPro"/>
</dbReference>
<evidence type="ECO:0000259" key="7">
    <source>
        <dbReference type="Pfam" id="PF00520"/>
    </source>
</evidence>
<dbReference type="InterPro" id="IPR027359">
    <property type="entry name" value="Volt_channel_dom_sf"/>
</dbReference>
<feature type="region of interest" description="Disordered" evidence="5">
    <location>
        <begin position="606"/>
        <end position="626"/>
    </location>
</feature>
<feature type="compositionally biased region" description="Basic and acidic residues" evidence="5">
    <location>
        <begin position="673"/>
        <end position="686"/>
    </location>
</feature>
<dbReference type="SUPFAM" id="SSF47473">
    <property type="entry name" value="EF-hand"/>
    <property type="match status" value="1"/>
</dbReference>
<feature type="transmembrane region" description="Helical" evidence="6">
    <location>
        <begin position="101"/>
        <end position="123"/>
    </location>
</feature>
<accession>A0AA88XY51</accession>
<evidence type="ECO:0000256" key="3">
    <source>
        <dbReference type="ARBA" id="ARBA00022989"/>
    </source>
</evidence>
<feature type="domain" description="Ion transport" evidence="7">
    <location>
        <begin position="14"/>
        <end position="197"/>
    </location>
</feature>
<sequence length="686" mass="80712">MLFRRSYNLYNKFYLRWLLYFFLALDMVLALIEKPARDGWLVPYWLTVIDIICYLIWDNLQSPSHAIRWSRPLRPLFMINFPDGKQVRRAFRNIRRTLPEILNVLILFIMMVLLFALLALKLFSRRTLVYPNGRAYFKNYWESIWDLYVLVTTANNPDVMMPAYDYSSYFALFFIAYTIICLYIFMSIVLAAIYYSYRKNLKNEVKAAVYMKRKKLSQAFDILKSEKDGRFVITFPVWCALMKKVIPSRSRSHIDLLVRVLDIDGDNAVRKSQFLKLADLLELPLTEVKDRQTFLEKMVPNIYNSKASSYLKFAVRHWVFRWTFYILIFGNAWFIAFDVDEADWAFLSVFMVEIILKMYVLGPKEFFKKAWNTFDFIVIGAAVIVSSIEAIEEASYEEFQLLDYLLVLRVLRLFKIFGSIKRFKVILQTVANIIPSITTYGAVIYVTYYFFAIIGMELFGGLIKFYGPADTGHPFCGNDALNNTYFAMFHYCNNNFNDMIRSLVVLFELMVVNQWHDILYFINVTNVAVRAYFFAFHMWCVIIILNIFIAFVLEAFMLEYTIQKAGKLESYVERKIKDLGLGLGQTYAFRKNTRQADDLELVENEELPHMNVTTEEEDDSDTDSIPDLSHEKGLRFHLQKKSRKKVEVLLQQMFEGEIDPNDEGPDNQDDLYAESRPRRLTLDTVT</sequence>
<evidence type="ECO:0000313" key="8">
    <source>
        <dbReference type="EMBL" id="KAK3094057.1"/>
    </source>
</evidence>
<dbReference type="InterPro" id="IPR005821">
    <property type="entry name" value="Ion_trans_dom"/>
</dbReference>
<proteinExistence type="predicted"/>
<reference evidence="8" key="1">
    <citation type="submission" date="2019-08" db="EMBL/GenBank/DDBJ databases">
        <title>The improved chromosome-level genome for the pearl oyster Pinctada fucata martensii using PacBio sequencing and Hi-C.</title>
        <authorList>
            <person name="Zheng Z."/>
        </authorList>
    </citation>
    <scope>NUCLEOTIDE SEQUENCE</scope>
    <source>
        <strain evidence="8">ZZ-2019</strain>
        <tissue evidence="8">Adductor muscle</tissue>
    </source>
</reference>
<evidence type="ECO:0000256" key="6">
    <source>
        <dbReference type="SAM" id="Phobius"/>
    </source>
</evidence>
<feature type="domain" description="Ion transport" evidence="7">
    <location>
        <begin position="318"/>
        <end position="560"/>
    </location>
</feature>
<gene>
    <name evidence="8" type="ORF">FSP39_023541</name>
</gene>
<keyword evidence="2 6" id="KW-0812">Transmembrane</keyword>
<comment type="caution">
    <text evidence="8">The sequence shown here is derived from an EMBL/GenBank/DDBJ whole genome shotgun (WGS) entry which is preliminary data.</text>
</comment>
<comment type="subcellular location">
    <subcellularLocation>
        <location evidence="1">Membrane</location>
        <topology evidence="1">Multi-pass membrane protein</topology>
    </subcellularLocation>
</comment>
<dbReference type="AlphaFoldDB" id="A0AA88XY51"/>
<dbReference type="Pfam" id="PF00520">
    <property type="entry name" value="Ion_trans"/>
    <property type="match status" value="2"/>
</dbReference>
<feature type="compositionally biased region" description="Acidic residues" evidence="5">
    <location>
        <begin position="656"/>
        <end position="672"/>
    </location>
</feature>
<evidence type="ECO:0000256" key="5">
    <source>
        <dbReference type="SAM" id="MobiDB-lite"/>
    </source>
</evidence>
<protein>
    <recommendedName>
        <fullName evidence="7">Ion transport domain-containing protein</fullName>
    </recommendedName>
</protein>
<dbReference type="InterPro" id="IPR011992">
    <property type="entry name" value="EF-hand-dom_pair"/>
</dbReference>
<keyword evidence="3 6" id="KW-1133">Transmembrane helix</keyword>
<keyword evidence="4 6" id="KW-0472">Membrane</keyword>
<dbReference type="SUPFAM" id="SSF81324">
    <property type="entry name" value="Voltage-gated potassium channels"/>
    <property type="match status" value="2"/>
</dbReference>
<name>A0AA88XY51_PINIB</name>
<organism evidence="8 9">
    <name type="scientific">Pinctada imbricata</name>
    <name type="common">Atlantic pearl-oyster</name>
    <name type="synonym">Pinctada martensii</name>
    <dbReference type="NCBI Taxonomy" id="66713"/>
    <lineage>
        <taxon>Eukaryota</taxon>
        <taxon>Metazoa</taxon>
        <taxon>Spiralia</taxon>
        <taxon>Lophotrochozoa</taxon>
        <taxon>Mollusca</taxon>
        <taxon>Bivalvia</taxon>
        <taxon>Autobranchia</taxon>
        <taxon>Pteriomorphia</taxon>
        <taxon>Pterioida</taxon>
        <taxon>Pterioidea</taxon>
        <taxon>Pteriidae</taxon>
        <taxon>Pinctada</taxon>
    </lineage>
</organism>
<feature type="transmembrane region" description="Helical" evidence="6">
    <location>
        <begin position="531"/>
        <end position="558"/>
    </location>
</feature>
<dbReference type="Gene3D" id="1.20.120.350">
    <property type="entry name" value="Voltage-gated potassium channels. Chain C"/>
    <property type="match status" value="1"/>
</dbReference>